<dbReference type="WBParaSite" id="PSAMB.scaffold720size42813.g8161.t1">
    <property type="protein sequence ID" value="PSAMB.scaffold720size42813.g8161.t1"/>
    <property type="gene ID" value="PSAMB.scaffold720size42813.g8161"/>
</dbReference>
<sequence>MGRSLLVLLCIVTIATSILAQIRTCQSVWQTTNEDGTADTATASGTACTLVKGVPAGTCEATENTQANAICIFSLSQWGYRCCYQLTQVTFATPAAGATFSTLGPGTVATPRNLKPTCPNGALSTTNSLTNTPITCNMTNLANQGCPWEYRCTKAANVYDVYGTPRDSSDDIGAGIVPNICCKITTLSSYANVFTEAGLTPTLVPLAPVEGIASVTLGDAKKHVVTLSDDLSFVPNLLATQPITITTISNVHPKTVRIYHVLFFDATNNKDCVFRINIEVPKFGKIIPDLFKLMPNPTAASVYNAGPASAPVYKYSQKYMPPIFNTSPHKFVVLLWSTPKSLPLGSVGLKSTTVFNLNAGLNGDLEPGRTAGKAGSFTTVSALLAGKIKTILGRPMAGTYFFLKT</sequence>
<keyword evidence="1" id="KW-0732">Signal</keyword>
<evidence type="ECO:0000313" key="2">
    <source>
        <dbReference type="Proteomes" id="UP000887566"/>
    </source>
</evidence>
<accession>A0A914XDV5</accession>
<feature type="chain" id="PRO_5036976419" evidence="1">
    <location>
        <begin position="21"/>
        <end position="405"/>
    </location>
</feature>
<keyword evidence="2" id="KW-1185">Reference proteome</keyword>
<proteinExistence type="predicted"/>
<name>A0A914XDV5_9BILA</name>
<reference evidence="3" key="1">
    <citation type="submission" date="2022-11" db="UniProtKB">
        <authorList>
            <consortium name="WormBaseParasite"/>
        </authorList>
    </citation>
    <scope>IDENTIFICATION</scope>
</reference>
<organism evidence="2 3">
    <name type="scientific">Plectus sambesii</name>
    <dbReference type="NCBI Taxonomy" id="2011161"/>
    <lineage>
        <taxon>Eukaryota</taxon>
        <taxon>Metazoa</taxon>
        <taxon>Ecdysozoa</taxon>
        <taxon>Nematoda</taxon>
        <taxon>Chromadorea</taxon>
        <taxon>Plectida</taxon>
        <taxon>Plectina</taxon>
        <taxon>Plectoidea</taxon>
        <taxon>Plectidae</taxon>
        <taxon>Plectus</taxon>
    </lineage>
</organism>
<protein>
    <submittedName>
        <fullName evidence="3">Uncharacterized protein</fullName>
    </submittedName>
</protein>
<evidence type="ECO:0000313" key="3">
    <source>
        <dbReference type="WBParaSite" id="PSAMB.scaffold720size42813.g8161.t1"/>
    </source>
</evidence>
<evidence type="ECO:0000256" key="1">
    <source>
        <dbReference type="SAM" id="SignalP"/>
    </source>
</evidence>
<dbReference type="AlphaFoldDB" id="A0A914XDV5"/>
<dbReference type="Proteomes" id="UP000887566">
    <property type="component" value="Unplaced"/>
</dbReference>
<feature type="signal peptide" evidence="1">
    <location>
        <begin position="1"/>
        <end position="20"/>
    </location>
</feature>